<evidence type="ECO:0008006" key="6">
    <source>
        <dbReference type="Google" id="ProtNLM"/>
    </source>
</evidence>
<dbReference type="EMBL" id="AWXR01000070">
    <property type="protein sequence ID" value="ERM80924.1"/>
    <property type="molecule type" value="Genomic_DNA"/>
</dbReference>
<dbReference type="InterPro" id="IPR012373">
    <property type="entry name" value="Ferrdict_sens_TM"/>
</dbReference>
<evidence type="ECO:0000259" key="2">
    <source>
        <dbReference type="Pfam" id="PF04773"/>
    </source>
</evidence>
<dbReference type="InterPro" id="IPR032508">
    <property type="entry name" value="FecR_C"/>
</dbReference>
<dbReference type="Gene3D" id="2.60.120.1440">
    <property type="match status" value="1"/>
</dbReference>
<accession>U5BTR6</accession>
<keyword evidence="1" id="KW-0812">Transmembrane</keyword>
<comment type="caution">
    <text evidence="4">The sequence shown here is derived from an EMBL/GenBank/DDBJ whole genome shotgun (WGS) entry which is preliminary data.</text>
</comment>
<gene>
    <name evidence="4" type="ORF">P872_12070</name>
</gene>
<evidence type="ECO:0000259" key="3">
    <source>
        <dbReference type="Pfam" id="PF16344"/>
    </source>
</evidence>
<name>U5BTR6_9BACT</name>
<dbReference type="AlphaFoldDB" id="U5BTR6"/>
<proteinExistence type="predicted"/>
<dbReference type="Pfam" id="PF04773">
    <property type="entry name" value="FecR"/>
    <property type="match status" value="1"/>
</dbReference>
<reference evidence="4 5" key="1">
    <citation type="journal article" date="2013" name="Genome Announc.">
        <title>Draft Genome Sequence of the Psychrophilic and Alkaliphilic Rhodonellum psychrophilum Strain GCM71T.</title>
        <authorList>
            <person name="Hauptmann A.L."/>
            <person name="Glaring M.A."/>
            <person name="Hallin P.F."/>
            <person name="Prieme A."/>
            <person name="Stougaard P."/>
        </authorList>
    </citation>
    <scope>NUCLEOTIDE SEQUENCE [LARGE SCALE GENOMIC DNA]</scope>
    <source>
        <strain evidence="4 5">GCM71</strain>
    </source>
</reference>
<dbReference type="InterPro" id="IPR006860">
    <property type="entry name" value="FecR"/>
</dbReference>
<evidence type="ECO:0000313" key="4">
    <source>
        <dbReference type="EMBL" id="ERM80924.1"/>
    </source>
</evidence>
<dbReference type="Pfam" id="PF16344">
    <property type="entry name" value="FecR_C"/>
    <property type="match status" value="1"/>
</dbReference>
<sequence>MKMDRRKQLEDFFGGRLDEEQARELVVWLDTPDGEEFLSAEVLELWDENPKKNRYEEWDAPSLWEKINKNKKGYAKPVVLKDPVKPKRTTFRKWWAVAASFLILGFAGLFLFGVFHQDQAPIQLAAGIKSVERVNPAGQKTKILLPDGSTVYLNSGSKISYSEDFLTNRRIELEGEAFFKVVKDESHPFSVLASGITTTALGTSFNVNTFSKAAEVTVTLLTGKVKLNRKDRDNFLILNPGEESVSSLDQTIFTKTEVDVRSRILWVDGVLQFDQTALTEMVDELERWYGVAITVKGKPEHFLASGTFQDNETLRNVLDVLGSSIGFTFEINDKEVILLFN</sequence>
<dbReference type="Gene3D" id="3.55.50.30">
    <property type="match status" value="1"/>
</dbReference>
<keyword evidence="1" id="KW-0472">Membrane</keyword>
<evidence type="ECO:0000256" key="1">
    <source>
        <dbReference type="SAM" id="Phobius"/>
    </source>
</evidence>
<dbReference type="Proteomes" id="UP000016843">
    <property type="component" value="Unassembled WGS sequence"/>
</dbReference>
<feature type="transmembrane region" description="Helical" evidence="1">
    <location>
        <begin position="94"/>
        <end position="115"/>
    </location>
</feature>
<dbReference type="PANTHER" id="PTHR30273">
    <property type="entry name" value="PERIPLASMIC SIGNAL SENSOR AND SIGMA FACTOR ACTIVATOR FECR-RELATED"/>
    <property type="match status" value="1"/>
</dbReference>
<dbReference type="PIRSF" id="PIRSF018266">
    <property type="entry name" value="FecR"/>
    <property type="match status" value="1"/>
</dbReference>
<dbReference type="eggNOG" id="COG3712">
    <property type="taxonomic scope" value="Bacteria"/>
</dbReference>
<dbReference type="PANTHER" id="PTHR30273:SF2">
    <property type="entry name" value="PROTEIN FECR"/>
    <property type="match status" value="1"/>
</dbReference>
<feature type="domain" description="Protein FecR C-terminal" evidence="3">
    <location>
        <begin position="271"/>
        <end position="338"/>
    </location>
</feature>
<evidence type="ECO:0000313" key="5">
    <source>
        <dbReference type="Proteomes" id="UP000016843"/>
    </source>
</evidence>
<feature type="domain" description="FecR protein" evidence="2">
    <location>
        <begin position="137"/>
        <end position="226"/>
    </location>
</feature>
<organism evidence="4 5">
    <name type="scientific">Rhodonellum psychrophilum GCM71 = DSM 17998</name>
    <dbReference type="NCBI Taxonomy" id="1123057"/>
    <lineage>
        <taxon>Bacteria</taxon>
        <taxon>Pseudomonadati</taxon>
        <taxon>Bacteroidota</taxon>
        <taxon>Cytophagia</taxon>
        <taxon>Cytophagales</taxon>
        <taxon>Cytophagaceae</taxon>
        <taxon>Rhodonellum</taxon>
    </lineage>
</organism>
<keyword evidence="1" id="KW-1133">Transmembrane helix</keyword>
<keyword evidence="5" id="KW-1185">Reference proteome</keyword>
<dbReference type="GO" id="GO:0016989">
    <property type="term" value="F:sigma factor antagonist activity"/>
    <property type="evidence" value="ECO:0007669"/>
    <property type="project" value="TreeGrafter"/>
</dbReference>
<protein>
    <recommendedName>
        <fullName evidence="6">FecR protein domain-containing protein</fullName>
    </recommendedName>
</protein>